<evidence type="ECO:0000256" key="3">
    <source>
        <dbReference type="ARBA" id="ARBA00022737"/>
    </source>
</evidence>
<dbReference type="Pfam" id="PF18052">
    <property type="entry name" value="Rx_N"/>
    <property type="match status" value="1"/>
</dbReference>
<dbReference type="PANTHER" id="PTHR19338">
    <property type="entry name" value="TRANSLOCASE OF INNER MITOCHONDRIAL MEMBRANE 13 HOMOLOG"/>
    <property type="match status" value="1"/>
</dbReference>
<dbReference type="PANTHER" id="PTHR19338:SF65">
    <property type="entry name" value="OS06G0163900 PROTEIN"/>
    <property type="match status" value="1"/>
</dbReference>
<feature type="coiled-coil region" evidence="6">
    <location>
        <begin position="31"/>
        <end position="72"/>
    </location>
</feature>
<keyword evidence="2" id="KW-0433">Leucine-rich repeat</keyword>
<evidence type="ECO:0000313" key="9">
    <source>
        <dbReference type="Proteomes" id="UP000604825"/>
    </source>
</evidence>
<accession>A0A811Q740</accession>
<dbReference type="AlphaFoldDB" id="A0A811Q740"/>
<dbReference type="InterPro" id="IPR041118">
    <property type="entry name" value="Rx_N"/>
</dbReference>
<evidence type="ECO:0000259" key="7">
    <source>
        <dbReference type="Pfam" id="PF18052"/>
    </source>
</evidence>
<reference evidence="8" key="1">
    <citation type="submission" date="2020-10" db="EMBL/GenBank/DDBJ databases">
        <authorList>
            <person name="Han B."/>
            <person name="Lu T."/>
            <person name="Zhao Q."/>
            <person name="Huang X."/>
            <person name="Zhao Y."/>
        </authorList>
    </citation>
    <scope>NUCLEOTIDE SEQUENCE</scope>
</reference>
<sequence length="163" mass="18903">MTEFLVSASTGPMNSLLCKLVTLLGDEYKLLKGIRKEIRALRDELSSMNSLLHKLSELRDELDVQRKEWRNKVRELAYDIEDCIDIFMHQLRPGGGSKKAGLIRKLTMKIKKLRRGRRIAIQIQELKSRVVEESGRRDRYKLVDVPSFSKNRLVEIDPRLPAS</sequence>
<protein>
    <recommendedName>
        <fullName evidence="7">Disease resistance N-terminal domain-containing protein</fullName>
    </recommendedName>
</protein>
<organism evidence="8 9">
    <name type="scientific">Miscanthus lutarioriparius</name>
    <dbReference type="NCBI Taxonomy" id="422564"/>
    <lineage>
        <taxon>Eukaryota</taxon>
        <taxon>Viridiplantae</taxon>
        <taxon>Streptophyta</taxon>
        <taxon>Embryophyta</taxon>
        <taxon>Tracheophyta</taxon>
        <taxon>Spermatophyta</taxon>
        <taxon>Magnoliopsida</taxon>
        <taxon>Liliopsida</taxon>
        <taxon>Poales</taxon>
        <taxon>Poaceae</taxon>
        <taxon>PACMAD clade</taxon>
        <taxon>Panicoideae</taxon>
        <taxon>Andropogonodae</taxon>
        <taxon>Andropogoneae</taxon>
        <taxon>Saccharinae</taxon>
        <taxon>Miscanthus</taxon>
    </lineage>
</organism>
<evidence type="ECO:0000256" key="6">
    <source>
        <dbReference type="SAM" id="Coils"/>
    </source>
</evidence>
<dbReference type="Proteomes" id="UP000604825">
    <property type="component" value="Unassembled WGS sequence"/>
</dbReference>
<evidence type="ECO:0000256" key="5">
    <source>
        <dbReference type="ARBA" id="ARBA00022821"/>
    </source>
</evidence>
<keyword evidence="9" id="KW-1185">Reference proteome</keyword>
<dbReference type="Gene3D" id="1.20.5.4130">
    <property type="match status" value="1"/>
</dbReference>
<dbReference type="OrthoDB" id="683874at2759"/>
<gene>
    <name evidence="8" type="ORF">NCGR_LOCUS38464</name>
</gene>
<proteinExistence type="inferred from homology"/>
<keyword evidence="3" id="KW-0677">Repeat</keyword>
<evidence type="ECO:0000313" key="8">
    <source>
        <dbReference type="EMBL" id="CAD6254865.1"/>
    </source>
</evidence>
<keyword evidence="5" id="KW-0611">Plant defense</keyword>
<keyword evidence="4" id="KW-0547">Nucleotide-binding</keyword>
<evidence type="ECO:0000256" key="4">
    <source>
        <dbReference type="ARBA" id="ARBA00022741"/>
    </source>
</evidence>
<feature type="domain" description="Disease resistance N-terminal" evidence="7">
    <location>
        <begin position="13"/>
        <end position="95"/>
    </location>
</feature>
<dbReference type="EMBL" id="CAJGYO010000009">
    <property type="protein sequence ID" value="CAD6254865.1"/>
    <property type="molecule type" value="Genomic_DNA"/>
</dbReference>
<name>A0A811Q740_9POAL</name>
<comment type="similarity">
    <text evidence="1">Belongs to the disease resistance NB-LRR family.</text>
</comment>
<evidence type="ECO:0000256" key="2">
    <source>
        <dbReference type="ARBA" id="ARBA00022614"/>
    </source>
</evidence>
<dbReference type="GO" id="GO:0000166">
    <property type="term" value="F:nucleotide binding"/>
    <property type="evidence" value="ECO:0007669"/>
    <property type="project" value="UniProtKB-KW"/>
</dbReference>
<dbReference type="InterPro" id="IPR038005">
    <property type="entry name" value="RX-like_CC"/>
</dbReference>
<dbReference type="GO" id="GO:0006952">
    <property type="term" value="P:defense response"/>
    <property type="evidence" value="ECO:0007669"/>
    <property type="project" value="UniProtKB-KW"/>
</dbReference>
<evidence type="ECO:0000256" key="1">
    <source>
        <dbReference type="ARBA" id="ARBA00008894"/>
    </source>
</evidence>
<keyword evidence="6" id="KW-0175">Coiled coil</keyword>
<dbReference type="CDD" id="cd14798">
    <property type="entry name" value="RX-CC_like"/>
    <property type="match status" value="1"/>
</dbReference>
<comment type="caution">
    <text evidence="8">The sequence shown here is derived from an EMBL/GenBank/DDBJ whole genome shotgun (WGS) entry which is preliminary data.</text>
</comment>